<dbReference type="KEGG" id="cak:Caul_0521"/>
<sequence>MNRTDPMDTTAQKTRPQQIDAIDDQIIALLERRFALSRAIGEAKKAQGAAPYDPVRVRNQVERFVAACQQRDLEPVMARQVICAVIAQVVSERFPTEAT</sequence>
<accession>B0T6N8</accession>
<dbReference type="Pfam" id="PF01817">
    <property type="entry name" value="CM_2"/>
    <property type="match status" value="1"/>
</dbReference>
<protein>
    <recommendedName>
        <fullName evidence="1">chorismate mutase</fullName>
        <ecNumber evidence="1">5.4.99.5</ecNumber>
    </recommendedName>
</protein>
<feature type="domain" description="Chorismate mutase" evidence="3">
    <location>
        <begin position="6"/>
        <end position="97"/>
    </location>
</feature>
<keyword evidence="2" id="KW-0413">Isomerase</keyword>
<evidence type="ECO:0000259" key="3">
    <source>
        <dbReference type="PROSITE" id="PS51168"/>
    </source>
</evidence>
<dbReference type="HOGENOM" id="CLU_2315152_0_0_5"/>
<name>B0T6N8_CAUSK</name>
<evidence type="ECO:0000313" key="4">
    <source>
        <dbReference type="EMBL" id="ABZ69655.1"/>
    </source>
</evidence>
<gene>
    <name evidence="4" type="ordered locus">Caul_0521</name>
</gene>
<dbReference type="PROSITE" id="PS51168">
    <property type="entry name" value="CHORISMATE_MUT_2"/>
    <property type="match status" value="1"/>
</dbReference>
<dbReference type="SUPFAM" id="SSF48600">
    <property type="entry name" value="Chorismate mutase II"/>
    <property type="match status" value="1"/>
</dbReference>
<dbReference type="PANTHER" id="PTHR38041:SF1">
    <property type="entry name" value="CHORISMATE MUTASE"/>
    <property type="match status" value="1"/>
</dbReference>
<proteinExistence type="predicted"/>
<dbReference type="InterPro" id="IPR036263">
    <property type="entry name" value="Chorismate_II_sf"/>
</dbReference>
<dbReference type="GO" id="GO:0009697">
    <property type="term" value="P:salicylic acid biosynthetic process"/>
    <property type="evidence" value="ECO:0007669"/>
    <property type="project" value="TreeGrafter"/>
</dbReference>
<dbReference type="InterPro" id="IPR036979">
    <property type="entry name" value="CM_dom_sf"/>
</dbReference>
<dbReference type="SMART" id="SM00830">
    <property type="entry name" value="CM_2"/>
    <property type="match status" value="1"/>
</dbReference>
<dbReference type="EC" id="5.4.99.5" evidence="1"/>
<dbReference type="InterPro" id="IPR002701">
    <property type="entry name" value="CM_II_prokaryot"/>
</dbReference>
<reference evidence="4" key="1">
    <citation type="submission" date="2008-01" db="EMBL/GenBank/DDBJ databases">
        <title>Complete sequence of chromosome of Caulobacter sp. K31.</title>
        <authorList>
            <consortium name="US DOE Joint Genome Institute"/>
            <person name="Copeland A."/>
            <person name="Lucas S."/>
            <person name="Lapidus A."/>
            <person name="Barry K."/>
            <person name="Glavina del Rio T."/>
            <person name="Dalin E."/>
            <person name="Tice H."/>
            <person name="Pitluck S."/>
            <person name="Bruce D."/>
            <person name="Goodwin L."/>
            <person name="Thompson L.S."/>
            <person name="Brettin T."/>
            <person name="Detter J.C."/>
            <person name="Han C."/>
            <person name="Schmutz J."/>
            <person name="Larimer F."/>
            <person name="Land M."/>
            <person name="Hauser L."/>
            <person name="Kyrpides N."/>
            <person name="Kim E."/>
            <person name="Stephens C."/>
            <person name="Richardson P."/>
        </authorList>
    </citation>
    <scope>NUCLEOTIDE SEQUENCE [LARGE SCALE GENOMIC DNA]</scope>
    <source>
        <strain evidence="4">K31</strain>
    </source>
</reference>
<dbReference type="STRING" id="366602.Caul_0521"/>
<evidence type="ECO:0000256" key="2">
    <source>
        <dbReference type="ARBA" id="ARBA00023235"/>
    </source>
</evidence>
<dbReference type="EMBL" id="CP000927">
    <property type="protein sequence ID" value="ABZ69655.1"/>
    <property type="molecule type" value="Genomic_DNA"/>
</dbReference>
<dbReference type="PANTHER" id="PTHR38041">
    <property type="entry name" value="CHORISMATE MUTASE"/>
    <property type="match status" value="1"/>
</dbReference>
<organism evidence="4">
    <name type="scientific">Caulobacter sp. (strain K31)</name>
    <dbReference type="NCBI Taxonomy" id="366602"/>
    <lineage>
        <taxon>Bacteria</taxon>
        <taxon>Pseudomonadati</taxon>
        <taxon>Pseudomonadota</taxon>
        <taxon>Alphaproteobacteria</taxon>
        <taxon>Caulobacterales</taxon>
        <taxon>Caulobacteraceae</taxon>
        <taxon>Caulobacter</taxon>
    </lineage>
</organism>
<dbReference type="AlphaFoldDB" id="B0T6N8"/>
<evidence type="ECO:0000256" key="1">
    <source>
        <dbReference type="ARBA" id="ARBA00012404"/>
    </source>
</evidence>
<dbReference type="GO" id="GO:0046417">
    <property type="term" value="P:chorismate metabolic process"/>
    <property type="evidence" value="ECO:0007669"/>
    <property type="project" value="InterPro"/>
</dbReference>
<dbReference type="Gene3D" id="1.20.59.10">
    <property type="entry name" value="Chorismate mutase"/>
    <property type="match status" value="1"/>
</dbReference>
<dbReference type="GO" id="GO:0004106">
    <property type="term" value="F:chorismate mutase activity"/>
    <property type="evidence" value="ECO:0007669"/>
    <property type="project" value="UniProtKB-EC"/>
</dbReference>
<dbReference type="InterPro" id="IPR051331">
    <property type="entry name" value="Chorismate_mutase-related"/>
</dbReference>